<dbReference type="EMBL" id="GL380112">
    <property type="protein sequence ID" value="EGT46908.1"/>
    <property type="molecule type" value="Genomic_DNA"/>
</dbReference>
<name>G0P7D2_CAEBE</name>
<dbReference type="AlphaFoldDB" id="G0P7D2"/>
<dbReference type="HOGENOM" id="CLU_2673304_0_0_1"/>
<dbReference type="Proteomes" id="UP000008068">
    <property type="component" value="Unassembled WGS sequence"/>
</dbReference>
<reference evidence="2" key="1">
    <citation type="submission" date="2011-07" db="EMBL/GenBank/DDBJ databases">
        <authorList>
            <consortium name="Caenorhabditis brenneri Sequencing and Analysis Consortium"/>
            <person name="Wilson R.K."/>
        </authorList>
    </citation>
    <scope>NUCLEOTIDE SEQUENCE [LARGE SCALE GENOMIC DNA]</scope>
    <source>
        <strain evidence="2">PB2801</strain>
    </source>
</reference>
<protein>
    <submittedName>
        <fullName evidence="1">Uncharacterized protein</fullName>
    </submittedName>
</protein>
<evidence type="ECO:0000313" key="2">
    <source>
        <dbReference type="Proteomes" id="UP000008068"/>
    </source>
</evidence>
<proteinExistence type="predicted"/>
<sequence>MLNGFCKLWKKEAEQVFGESLPTKKYIPGNCRERFQIQENLHKTTKALQVTHCESTKQAKKSEERFRCGLLCVLK</sequence>
<gene>
    <name evidence="1" type="ORF">CAEBREN_08466</name>
</gene>
<accession>G0P7D2</accession>
<organism evidence="2">
    <name type="scientific">Caenorhabditis brenneri</name>
    <name type="common">Nematode worm</name>
    <dbReference type="NCBI Taxonomy" id="135651"/>
    <lineage>
        <taxon>Eukaryota</taxon>
        <taxon>Metazoa</taxon>
        <taxon>Ecdysozoa</taxon>
        <taxon>Nematoda</taxon>
        <taxon>Chromadorea</taxon>
        <taxon>Rhabditida</taxon>
        <taxon>Rhabditina</taxon>
        <taxon>Rhabditomorpha</taxon>
        <taxon>Rhabditoidea</taxon>
        <taxon>Rhabditidae</taxon>
        <taxon>Peloderinae</taxon>
        <taxon>Caenorhabditis</taxon>
    </lineage>
</organism>
<evidence type="ECO:0000313" key="1">
    <source>
        <dbReference type="EMBL" id="EGT46908.1"/>
    </source>
</evidence>
<keyword evidence="2" id="KW-1185">Reference proteome</keyword>
<dbReference type="InParanoid" id="G0P7D2"/>